<dbReference type="Proteomes" id="UP001642483">
    <property type="component" value="Unassembled WGS sequence"/>
</dbReference>
<accession>A0ABP0GR88</accession>
<comment type="cofactor">
    <cofactor evidence="8">
        <name>Mg(2+)</name>
        <dbReference type="ChEBI" id="CHEBI:18420"/>
    </cofactor>
    <text evidence="8">Binds 2 magnesium ions per subunit.</text>
</comment>
<comment type="subunit">
    <text evidence="8">Monomer.</text>
</comment>
<dbReference type="Pfam" id="PF17927">
    <property type="entry name" value="Ins134_P3_kin_N"/>
    <property type="match status" value="1"/>
</dbReference>
<dbReference type="InterPro" id="IPR008656">
    <property type="entry name" value="Inositol_tetrakis-P_1-kinase"/>
</dbReference>
<organism evidence="11 12">
    <name type="scientific">Clavelina lepadiformis</name>
    <name type="common">Light-bulb sea squirt</name>
    <name type="synonym">Ascidia lepadiformis</name>
    <dbReference type="NCBI Taxonomy" id="159417"/>
    <lineage>
        <taxon>Eukaryota</taxon>
        <taxon>Metazoa</taxon>
        <taxon>Chordata</taxon>
        <taxon>Tunicata</taxon>
        <taxon>Ascidiacea</taxon>
        <taxon>Aplousobranchia</taxon>
        <taxon>Clavelinidae</taxon>
        <taxon>Clavelina</taxon>
    </lineage>
</organism>
<dbReference type="PANTHER" id="PTHR14217">
    <property type="entry name" value="INOSITOL-TETRAKISPHOSPHATE 1-KINASE"/>
    <property type="match status" value="1"/>
</dbReference>
<keyword evidence="3 8" id="KW-0479">Metal-binding</keyword>
<proteinExistence type="inferred from homology"/>
<evidence type="ECO:0000256" key="1">
    <source>
        <dbReference type="ARBA" id="ARBA00009601"/>
    </source>
</evidence>
<protein>
    <recommendedName>
        <fullName evidence="8">Inositol-tetrakisphosphate 1-kinase</fullName>
        <ecNumber evidence="8">2.7.1.134</ecNumber>
    </recommendedName>
</protein>
<feature type="domain" description="Inositol 1,3,4-trisphosphate 5/6-kinase ATP-grasp" evidence="9">
    <location>
        <begin position="96"/>
        <end position="294"/>
    </location>
</feature>
<keyword evidence="2 8" id="KW-0808">Transferase</keyword>
<evidence type="ECO:0000259" key="10">
    <source>
        <dbReference type="Pfam" id="PF17927"/>
    </source>
</evidence>
<comment type="caution">
    <text evidence="11">The sequence shown here is derived from an EMBL/GenBank/DDBJ whole genome shotgun (WGS) entry which is preliminary data.</text>
</comment>
<dbReference type="Gene3D" id="3.30.470.20">
    <property type="entry name" value="ATP-grasp fold, B domain"/>
    <property type="match status" value="1"/>
</dbReference>
<dbReference type="SUPFAM" id="SSF56059">
    <property type="entry name" value="Glutathione synthetase ATP-binding domain-like"/>
    <property type="match status" value="1"/>
</dbReference>
<evidence type="ECO:0000256" key="6">
    <source>
        <dbReference type="ARBA" id="ARBA00022840"/>
    </source>
</evidence>
<comment type="catalytic activity">
    <reaction evidence="8">
        <text>1D-myo-inositol 3,4,5,6-tetrakisphosphate + ATP = 1D-myo-inositol 1,3,4,5,6-pentakisphosphate + ADP + H(+)</text>
        <dbReference type="Rhea" id="RHEA:12452"/>
        <dbReference type="ChEBI" id="CHEBI:15378"/>
        <dbReference type="ChEBI" id="CHEBI:30616"/>
        <dbReference type="ChEBI" id="CHEBI:57539"/>
        <dbReference type="ChEBI" id="CHEBI:57733"/>
        <dbReference type="ChEBI" id="CHEBI:456216"/>
        <dbReference type="EC" id="2.7.1.134"/>
    </reaction>
</comment>
<keyword evidence="7 8" id="KW-0460">Magnesium</keyword>
<dbReference type="InterPro" id="IPR041429">
    <property type="entry name" value="ITPK1_N"/>
</dbReference>
<name>A0ABP0GR88_CLALP</name>
<keyword evidence="6 8" id="KW-0067">ATP-binding</keyword>
<dbReference type="EMBL" id="CAWYQH010000130">
    <property type="protein sequence ID" value="CAK8693304.1"/>
    <property type="molecule type" value="Genomic_DNA"/>
</dbReference>
<sequence>MRVDLQSERRIELVEINLNESLDDQGPFHVIVHKLTDLMIDEMDGNEKAAKYLSHFQCYLERNPGTVLVDPLHSIRRLLNRYETYKLISETKLCKQDHVIHVPSFALILSRNKEEILAQMRDANVHFPIMCKKNIAHGSESHKMSIIFNEHGLDNVDPPCVAQTFVDHNAMLYKIFVIANKYQMVERPSLINFSRPEWNDHSTIFFNSHDISSADSLRSELTTLGKGEDHCGKIDSEIVHRLTQQLHQEVQMSMYGIDIIVCPKTLKHYIIDVNVFPSYDGVDGYHAMLADHIASTIDRQSTSVDLLNIKKGERRLFNGIHAKVNDPL</sequence>
<keyword evidence="4 8" id="KW-0547">Nucleotide-binding</keyword>
<feature type="domain" description="Inositol-tetrakisphosphate 1-kinase N-terminal" evidence="10">
    <location>
        <begin position="5"/>
        <end position="75"/>
    </location>
</feature>
<comment type="similarity">
    <text evidence="1 8">Belongs to the ITPK1 family.</text>
</comment>
<dbReference type="PIRSF" id="PIRSF038186">
    <property type="entry name" value="ITPK"/>
    <property type="match status" value="1"/>
</dbReference>
<evidence type="ECO:0000256" key="8">
    <source>
        <dbReference type="PIRNR" id="PIRNR038186"/>
    </source>
</evidence>
<evidence type="ECO:0000256" key="4">
    <source>
        <dbReference type="ARBA" id="ARBA00022741"/>
    </source>
</evidence>
<evidence type="ECO:0000259" key="9">
    <source>
        <dbReference type="Pfam" id="PF05770"/>
    </source>
</evidence>
<evidence type="ECO:0000256" key="2">
    <source>
        <dbReference type="ARBA" id="ARBA00022679"/>
    </source>
</evidence>
<keyword evidence="5 8" id="KW-0418">Kinase</keyword>
<gene>
    <name evidence="11" type="ORF">CVLEPA_LOCUS26600</name>
</gene>
<evidence type="ECO:0000313" key="11">
    <source>
        <dbReference type="EMBL" id="CAK8693304.1"/>
    </source>
</evidence>
<dbReference type="InterPro" id="IPR040464">
    <property type="entry name" value="InsP(3)kin_ATP-grasp"/>
</dbReference>
<evidence type="ECO:0000256" key="7">
    <source>
        <dbReference type="ARBA" id="ARBA00022842"/>
    </source>
</evidence>
<dbReference type="PANTHER" id="PTHR14217:SF1">
    <property type="entry name" value="INOSITOL-TETRAKISPHOSPHATE 1-KINASE"/>
    <property type="match status" value="1"/>
</dbReference>
<evidence type="ECO:0000256" key="3">
    <source>
        <dbReference type="ARBA" id="ARBA00022723"/>
    </source>
</evidence>
<keyword evidence="12" id="KW-1185">Reference proteome</keyword>
<dbReference type="EC" id="2.7.1.134" evidence="8"/>
<reference evidence="11 12" key="1">
    <citation type="submission" date="2024-02" db="EMBL/GenBank/DDBJ databases">
        <authorList>
            <person name="Daric V."/>
            <person name="Darras S."/>
        </authorList>
    </citation>
    <scope>NUCLEOTIDE SEQUENCE [LARGE SCALE GENOMIC DNA]</scope>
</reference>
<comment type="function">
    <text evidence="8">Kinase that can phosphorylate various inositol polyphosphate such as Ins(3,4,5,6)P4 or Ins(1,3,4)P3.</text>
</comment>
<dbReference type="Pfam" id="PF05770">
    <property type="entry name" value="Ins134_P3_kin"/>
    <property type="match status" value="1"/>
</dbReference>
<evidence type="ECO:0000256" key="5">
    <source>
        <dbReference type="ARBA" id="ARBA00022777"/>
    </source>
</evidence>
<evidence type="ECO:0000313" key="12">
    <source>
        <dbReference type="Proteomes" id="UP001642483"/>
    </source>
</evidence>